<reference evidence="1" key="1">
    <citation type="submission" date="2022-12" db="EMBL/GenBank/DDBJ databases">
        <authorList>
            <person name="Alioto T."/>
            <person name="Alioto T."/>
            <person name="Gomez Garrido J."/>
        </authorList>
    </citation>
    <scope>NUCLEOTIDE SEQUENCE</scope>
</reference>
<feature type="non-terminal residue" evidence="1">
    <location>
        <position position="1"/>
    </location>
</feature>
<accession>A0AA35JSH6</accession>
<proteinExistence type="predicted"/>
<dbReference type="Proteomes" id="UP001178461">
    <property type="component" value="Chromosome 1"/>
</dbReference>
<dbReference type="AlphaFoldDB" id="A0AA35JSH6"/>
<name>A0AA35JSH6_9SAUR</name>
<protein>
    <submittedName>
        <fullName evidence="1">Uncharacterized protein</fullName>
    </submittedName>
</protein>
<keyword evidence="2" id="KW-1185">Reference proteome</keyword>
<gene>
    <name evidence="1" type="ORF">PODLI_1B028361</name>
</gene>
<evidence type="ECO:0000313" key="1">
    <source>
        <dbReference type="EMBL" id="CAI5764911.1"/>
    </source>
</evidence>
<sequence>LCLEGLIEFMEETEDPLQAIRSCSNTASSHLQERQLSRLMNSTNELQSYLTRSFETCFGYKKEINR</sequence>
<dbReference type="EMBL" id="OX395126">
    <property type="protein sequence ID" value="CAI5764911.1"/>
    <property type="molecule type" value="Genomic_DNA"/>
</dbReference>
<evidence type="ECO:0000313" key="2">
    <source>
        <dbReference type="Proteomes" id="UP001178461"/>
    </source>
</evidence>
<organism evidence="1 2">
    <name type="scientific">Podarcis lilfordi</name>
    <name type="common">Lilford's wall lizard</name>
    <dbReference type="NCBI Taxonomy" id="74358"/>
    <lineage>
        <taxon>Eukaryota</taxon>
        <taxon>Metazoa</taxon>
        <taxon>Chordata</taxon>
        <taxon>Craniata</taxon>
        <taxon>Vertebrata</taxon>
        <taxon>Euteleostomi</taxon>
        <taxon>Lepidosauria</taxon>
        <taxon>Squamata</taxon>
        <taxon>Bifurcata</taxon>
        <taxon>Unidentata</taxon>
        <taxon>Episquamata</taxon>
        <taxon>Laterata</taxon>
        <taxon>Lacertibaenia</taxon>
        <taxon>Lacertidae</taxon>
        <taxon>Podarcis</taxon>
    </lineage>
</organism>